<dbReference type="Pfam" id="PF02817">
    <property type="entry name" value="E3_binding"/>
    <property type="match status" value="1"/>
</dbReference>
<evidence type="ECO:0000256" key="4">
    <source>
        <dbReference type="ARBA" id="ARBA00022679"/>
    </source>
</evidence>
<evidence type="ECO:0000256" key="1">
    <source>
        <dbReference type="ARBA" id="ARBA00001938"/>
    </source>
</evidence>
<evidence type="ECO:0000256" key="3">
    <source>
        <dbReference type="ARBA" id="ARBA00011484"/>
    </source>
</evidence>
<dbReference type="Gene3D" id="4.10.320.10">
    <property type="entry name" value="E3-binding domain"/>
    <property type="match status" value="1"/>
</dbReference>
<dbReference type="OrthoDB" id="9805770at2"/>
<gene>
    <name evidence="13" type="ORF">JCM15548_13111</name>
</gene>
<keyword evidence="13" id="KW-0670">Pyruvate</keyword>
<dbReference type="InterPro" id="IPR003016">
    <property type="entry name" value="2-oxoA_DH_lipoyl-BS"/>
</dbReference>
<protein>
    <recommendedName>
        <fullName evidence="9">Dihydrolipoamide acetyltransferase component of pyruvate dehydrogenase complex</fullName>
        <ecNumber evidence="9">2.3.1.-</ecNumber>
    </recommendedName>
</protein>
<proteinExistence type="inferred from homology"/>
<accession>A0A0E9LZW6</accession>
<dbReference type="InterPro" id="IPR023213">
    <property type="entry name" value="CAT-like_dom_sf"/>
</dbReference>
<dbReference type="GO" id="GO:0005737">
    <property type="term" value="C:cytoplasm"/>
    <property type="evidence" value="ECO:0007669"/>
    <property type="project" value="TreeGrafter"/>
</dbReference>
<evidence type="ECO:0000256" key="10">
    <source>
        <dbReference type="SAM" id="MobiDB-lite"/>
    </source>
</evidence>
<evidence type="ECO:0000256" key="2">
    <source>
        <dbReference type="ARBA" id="ARBA00007317"/>
    </source>
</evidence>
<evidence type="ECO:0000256" key="5">
    <source>
        <dbReference type="ARBA" id="ARBA00022823"/>
    </source>
</evidence>
<evidence type="ECO:0000256" key="8">
    <source>
        <dbReference type="ARBA" id="ARBA00048370"/>
    </source>
</evidence>
<feature type="compositionally biased region" description="Acidic residues" evidence="10">
    <location>
        <begin position="108"/>
        <end position="127"/>
    </location>
</feature>
<keyword evidence="4 9" id="KW-0808">Transferase</keyword>
<evidence type="ECO:0000313" key="14">
    <source>
        <dbReference type="Proteomes" id="UP000032900"/>
    </source>
</evidence>
<dbReference type="Gene3D" id="3.30.559.10">
    <property type="entry name" value="Chloramphenicol acetyltransferase-like domain"/>
    <property type="match status" value="1"/>
</dbReference>
<dbReference type="PANTHER" id="PTHR43178:SF2">
    <property type="entry name" value="DIHYDROLIPOYLLYSINE-RESIDUE ACETYLTRANSFERASE COMPONENT OF PYRUVATE DEHYDROGENASE COMPLEX"/>
    <property type="match status" value="1"/>
</dbReference>
<feature type="compositionally biased region" description="Basic and acidic residues" evidence="10">
    <location>
        <begin position="221"/>
        <end position="241"/>
    </location>
</feature>
<comment type="cofactor">
    <cofactor evidence="1 9">
        <name>(R)-lipoate</name>
        <dbReference type="ChEBI" id="CHEBI:83088"/>
    </cofactor>
</comment>
<reference evidence="13 14" key="1">
    <citation type="journal article" date="2015" name="Microbes Environ.">
        <title>Distribution and evolution of nitrogen fixation genes in the phylum bacteroidetes.</title>
        <authorList>
            <person name="Inoue J."/>
            <person name="Oshima K."/>
            <person name="Suda W."/>
            <person name="Sakamoto M."/>
            <person name="Iino T."/>
            <person name="Noda S."/>
            <person name="Hongoh Y."/>
            <person name="Hattori M."/>
            <person name="Ohkuma M."/>
        </authorList>
    </citation>
    <scope>NUCLEOTIDE SEQUENCE [LARGE SCALE GENOMIC DNA]</scope>
    <source>
        <strain evidence="13">JCM 15548</strain>
    </source>
</reference>
<feature type="region of interest" description="Disordered" evidence="10">
    <location>
        <begin position="71"/>
        <end position="246"/>
    </location>
</feature>
<dbReference type="PROSITE" id="PS50968">
    <property type="entry name" value="BIOTINYL_LIPOYL"/>
    <property type="match status" value="1"/>
</dbReference>
<dbReference type="GO" id="GO:0004742">
    <property type="term" value="F:dihydrolipoyllysine-residue acetyltransferase activity"/>
    <property type="evidence" value="ECO:0007669"/>
    <property type="project" value="UniProtKB-EC"/>
</dbReference>
<keyword evidence="6 9" id="KW-0012">Acyltransferase</keyword>
<feature type="compositionally biased region" description="Basic and acidic residues" evidence="10">
    <location>
        <begin position="148"/>
        <end position="157"/>
    </location>
</feature>
<evidence type="ECO:0000256" key="6">
    <source>
        <dbReference type="ARBA" id="ARBA00023315"/>
    </source>
</evidence>
<keyword evidence="14" id="KW-1185">Reference proteome</keyword>
<dbReference type="InterPro" id="IPR000089">
    <property type="entry name" value="Biotin_lipoyl"/>
</dbReference>
<feature type="domain" description="Peripheral subunit-binding (PSBD)" evidence="12">
    <location>
        <begin position="242"/>
        <end position="279"/>
    </location>
</feature>
<dbReference type="InterPro" id="IPR011053">
    <property type="entry name" value="Single_hybrid_motif"/>
</dbReference>
<dbReference type="SUPFAM" id="SSF51230">
    <property type="entry name" value="Single hybrid motif"/>
    <property type="match status" value="1"/>
</dbReference>
<evidence type="ECO:0000259" key="12">
    <source>
        <dbReference type="PROSITE" id="PS51826"/>
    </source>
</evidence>
<dbReference type="GO" id="GO:0031405">
    <property type="term" value="F:lipoic acid binding"/>
    <property type="evidence" value="ECO:0007669"/>
    <property type="project" value="TreeGrafter"/>
</dbReference>
<dbReference type="GO" id="GO:0006086">
    <property type="term" value="P:pyruvate decarboxylation to acetyl-CoA"/>
    <property type="evidence" value="ECO:0007669"/>
    <property type="project" value="TreeGrafter"/>
</dbReference>
<dbReference type="InterPro" id="IPR004167">
    <property type="entry name" value="PSBD"/>
</dbReference>
<evidence type="ECO:0000256" key="9">
    <source>
        <dbReference type="RuleBase" id="RU003423"/>
    </source>
</evidence>
<feature type="compositionally biased region" description="Acidic residues" evidence="10">
    <location>
        <begin position="79"/>
        <end position="92"/>
    </location>
</feature>
<dbReference type="Pfam" id="PF00198">
    <property type="entry name" value="2-oxoacid_dh"/>
    <property type="match status" value="1"/>
</dbReference>
<comment type="catalytic activity">
    <reaction evidence="8">
        <text>N(6)-[(R)-dihydrolipoyl]-L-lysyl-[protein] + acetyl-CoA = N(6)-[(R)-S(8)-acetyldihydrolipoyl]-L-lysyl-[protein] + CoA</text>
        <dbReference type="Rhea" id="RHEA:17017"/>
        <dbReference type="Rhea" id="RHEA-COMP:10475"/>
        <dbReference type="Rhea" id="RHEA-COMP:10478"/>
        <dbReference type="ChEBI" id="CHEBI:57287"/>
        <dbReference type="ChEBI" id="CHEBI:57288"/>
        <dbReference type="ChEBI" id="CHEBI:83100"/>
        <dbReference type="ChEBI" id="CHEBI:83111"/>
        <dbReference type="EC" id="2.3.1.12"/>
    </reaction>
</comment>
<comment type="similarity">
    <text evidence="2 9">Belongs to the 2-oxoacid dehydrogenase family.</text>
</comment>
<evidence type="ECO:0000259" key="11">
    <source>
        <dbReference type="PROSITE" id="PS50968"/>
    </source>
</evidence>
<name>A0A0E9LZW6_9BACT</name>
<evidence type="ECO:0000313" key="13">
    <source>
        <dbReference type="EMBL" id="GAO30799.1"/>
    </source>
</evidence>
<comment type="subunit">
    <text evidence="3">Forms a 24-polypeptide structural core with octahedral symmetry.</text>
</comment>
<dbReference type="Proteomes" id="UP000032900">
    <property type="component" value="Unassembled WGS sequence"/>
</dbReference>
<dbReference type="PANTHER" id="PTHR43178">
    <property type="entry name" value="DIHYDROLIPOAMIDE ACETYLTRANSFERASE COMPONENT OF PYRUVATE DEHYDROGENASE COMPLEX"/>
    <property type="match status" value="1"/>
</dbReference>
<dbReference type="SUPFAM" id="SSF52777">
    <property type="entry name" value="CoA-dependent acyltransferases"/>
    <property type="match status" value="1"/>
</dbReference>
<feature type="domain" description="Lipoyl-binding" evidence="11">
    <location>
        <begin position="2"/>
        <end position="77"/>
    </location>
</feature>
<comment type="function">
    <text evidence="7">The pyruvate dehydrogenase complex catalyzes the overall conversion of pyruvate to acetyl-CoA and CO(2). It contains multiple copies of three enzymatic components: pyruvate dehydrogenase (E1), dihydrolipoamide acetyltransferase (E2) and lipoamide dehydrogenase (E3).</text>
</comment>
<dbReference type="PROSITE" id="PS00189">
    <property type="entry name" value="LIPOYL"/>
    <property type="match status" value="1"/>
</dbReference>
<dbReference type="InterPro" id="IPR001078">
    <property type="entry name" value="2-oxoacid_DH_actylTfrase"/>
</dbReference>
<dbReference type="PROSITE" id="PS51826">
    <property type="entry name" value="PSBD"/>
    <property type="match status" value="1"/>
</dbReference>
<dbReference type="InterPro" id="IPR050743">
    <property type="entry name" value="2-oxoacid_DH_E2_comp"/>
</dbReference>
<dbReference type="FunFam" id="3.30.559.10:FF:000004">
    <property type="entry name" value="Acetyltransferase component of pyruvate dehydrogenase complex"/>
    <property type="match status" value="1"/>
</dbReference>
<evidence type="ECO:0000256" key="7">
    <source>
        <dbReference type="ARBA" id="ARBA00025211"/>
    </source>
</evidence>
<dbReference type="EMBL" id="BAZW01000030">
    <property type="protein sequence ID" value="GAO30799.1"/>
    <property type="molecule type" value="Genomic_DNA"/>
</dbReference>
<keyword evidence="5 9" id="KW-0450">Lipoyl</keyword>
<dbReference type="Pfam" id="PF00364">
    <property type="entry name" value="Biotin_lipoyl"/>
    <property type="match status" value="1"/>
</dbReference>
<dbReference type="SUPFAM" id="SSF47005">
    <property type="entry name" value="Peripheral subunit-binding domain of 2-oxo acid dehydrogenase complex"/>
    <property type="match status" value="1"/>
</dbReference>
<feature type="compositionally biased region" description="Acidic residues" evidence="10">
    <location>
        <begin position="170"/>
        <end position="207"/>
    </location>
</feature>
<dbReference type="InterPro" id="IPR036625">
    <property type="entry name" value="E3-bd_dom_sf"/>
</dbReference>
<feature type="compositionally biased region" description="Acidic residues" evidence="10">
    <location>
        <begin position="136"/>
        <end position="147"/>
    </location>
</feature>
<dbReference type="RefSeq" id="WP_062126175.1">
    <property type="nucleotide sequence ID" value="NZ_BAZW01000030.1"/>
</dbReference>
<dbReference type="EC" id="2.3.1.-" evidence="9"/>
<dbReference type="CDD" id="cd06849">
    <property type="entry name" value="lipoyl_domain"/>
    <property type="match status" value="1"/>
</dbReference>
<sequence length="535" mass="59688">MIKEIKLPEIADNVDSAVVLNIHVSKGDKIKKEDTIAEMESDKAAFDLPSDVAGEVMEIKVSEGDEVKVGQVVITVETEGGEDEESQDEKDQDQEKDKPKAKKKSDQQEEEEQEEEVADEKEEEEDQEKEKKGEEVVGDEQEEDEQDDAPKKKSAEKNKKKTSNKKASEEEGQTLTEEEEAEGKEAEEEEEVEAEDDSGSTDLDDDKEVTKSENVDDDESDARKEAQEPKHAEDTPQKKEVAAAPSIRRLARELGIDIYKVEGTGPHDRISAEDVKSYSKMIAQKSKDPLSAQADEALPNFSQYGSIERQPLNSIRKRIAKNVQASWQTIPHVFQFDKADISQLETFLDKYGKEGEKEGVKLTITAILLKILAQALKRFPNFNASLDMKNEEIILKKYFNIGVAVDTDRGLLVPVIKDVDKKSILELSQELGEMAERTRNKKIKPDELQGGNIALSNLGGIGGTNFTPIVYSPNVAILGVSQARTEPVYIDGAFQPRQILPLSLSYDHRAIDGAEGARFLRWFCEALENPLLTLL</sequence>
<dbReference type="STRING" id="1236989.JCM15548_13111"/>
<comment type="caution">
    <text evidence="13">The sequence shown here is derived from an EMBL/GenBank/DDBJ whole genome shotgun (WGS) entry which is preliminary data.</text>
</comment>
<dbReference type="Gene3D" id="2.40.50.100">
    <property type="match status" value="1"/>
</dbReference>
<dbReference type="AlphaFoldDB" id="A0A0E9LZW6"/>
<organism evidence="13 14">
    <name type="scientific">Geofilum rubicundum JCM 15548</name>
    <dbReference type="NCBI Taxonomy" id="1236989"/>
    <lineage>
        <taxon>Bacteria</taxon>
        <taxon>Pseudomonadati</taxon>
        <taxon>Bacteroidota</taxon>
        <taxon>Bacteroidia</taxon>
        <taxon>Marinilabiliales</taxon>
        <taxon>Marinilabiliaceae</taxon>
        <taxon>Geofilum</taxon>
    </lineage>
</organism>